<organism evidence="1 2">
    <name type="scientific">Actinomadura soli</name>
    <dbReference type="NCBI Taxonomy" id="2508997"/>
    <lineage>
        <taxon>Bacteria</taxon>
        <taxon>Bacillati</taxon>
        <taxon>Actinomycetota</taxon>
        <taxon>Actinomycetes</taxon>
        <taxon>Streptosporangiales</taxon>
        <taxon>Thermomonosporaceae</taxon>
        <taxon>Actinomadura</taxon>
    </lineage>
</organism>
<gene>
    <name evidence="1" type="ORF">ETD83_31885</name>
</gene>
<reference evidence="1 2" key="1">
    <citation type="submission" date="2019-05" db="EMBL/GenBank/DDBJ databases">
        <title>Draft genome sequence of Actinomadura sp. 14C53.</title>
        <authorList>
            <person name="Saricaoglu S."/>
            <person name="Isik K."/>
        </authorList>
    </citation>
    <scope>NUCLEOTIDE SEQUENCE [LARGE SCALE GENOMIC DNA]</scope>
    <source>
        <strain evidence="1 2">14C53</strain>
    </source>
</reference>
<dbReference type="GO" id="GO:0032259">
    <property type="term" value="P:methylation"/>
    <property type="evidence" value="ECO:0007669"/>
    <property type="project" value="UniProtKB-KW"/>
</dbReference>
<proteinExistence type="predicted"/>
<keyword evidence="2" id="KW-1185">Reference proteome</keyword>
<accession>A0A5C4J365</accession>
<keyword evidence="1" id="KW-0489">Methyltransferase</keyword>
<dbReference type="GO" id="GO:0008168">
    <property type="term" value="F:methyltransferase activity"/>
    <property type="evidence" value="ECO:0007669"/>
    <property type="project" value="UniProtKB-KW"/>
</dbReference>
<protein>
    <submittedName>
        <fullName evidence="1">FkbM family methyltransferase</fullName>
    </submittedName>
</protein>
<evidence type="ECO:0000313" key="1">
    <source>
        <dbReference type="EMBL" id="TMQ91235.1"/>
    </source>
</evidence>
<dbReference type="EMBL" id="VCKW01000226">
    <property type="protein sequence ID" value="TMQ91235.1"/>
    <property type="molecule type" value="Genomic_DNA"/>
</dbReference>
<evidence type="ECO:0000313" key="2">
    <source>
        <dbReference type="Proteomes" id="UP000309174"/>
    </source>
</evidence>
<keyword evidence="1" id="KW-0808">Transferase</keyword>
<feature type="non-terminal residue" evidence="1">
    <location>
        <position position="47"/>
    </location>
</feature>
<name>A0A5C4J365_9ACTN</name>
<sequence>MLLRSYGIARSLVMYYGVPGKHPRATRLYGEFLKPGDLAFDIGAHVG</sequence>
<comment type="caution">
    <text evidence="1">The sequence shown here is derived from an EMBL/GenBank/DDBJ whole genome shotgun (WGS) entry which is preliminary data.</text>
</comment>
<dbReference type="Proteomes" id="UP000309174">
    <property type="component" value="Unassembled WGS sequence"/>
</dbReference>
<dbReference type="AlphaFoldDB" id="A0A5C4J365"/>